<dbReference type="Gene3D" id="3.90.550.10">
    <property type="entry name" value="Spore Coat Polysaccharide Biosynthesis Protein SpsA, Chain A"/>
    <property type="match status" value="1"/>
</dbReference>
<proteinExistence type="predicted"/>
<feature type="domain" description="Glycosyltransferase 2-like" evidence="1">
    <location>
        <begin position="9"/>
        <end position="118"/>
    </location>
</feature>
<organism evidence="2 3">
    <name type="scientific">Bacillus cytotoxicus</name>
    <dbReference type="NCBI Taxonomy" id="580165"/>
    <lineage>
        <taxon>Bacteria</taxon>
        <taxon>Bacillati</taxon>
        <taxon>Bacillota</taxon>
        <taxon>Bacilli</taxon>
        <taxon>Bacillales</taxon>
        <taxon>Bacillaceae</taxon>
        <taxon>Bacillus</taxon>
        <taxon>Bacillus cereus group</taxon>
    </lineage>
</organism>
<dbReference type="InterPro" id="IPR011990">
    <property type="entry name" value="TPR-like_helical_dom_sf"/>
</dbReference>
<sequence length="364" mass="42867">MRDKEITISLCMIVRDEEQTIGRCLDSIQSLVDEIIVVDTGSIDRTQEIVREYTPHIYEFPWVDDFSAARNFSFSKATQDYILWLDADDVLLEDAQELLRKLKWELDDKVDAVSMPYHLVMDSNGKPLYCTRRYRLVKRECGFEWFGKVHEYLAVHGELFQSEVAITHKKEKKPTNRNLKIFQNIVANGEELTARDIFYYANECADHQRYEDAVSLYEVFLEKEEGWDEEKIYACGKLGDCYLHLGKWKEAILACTRSFQYSIPRGENCTRVGDIYMKQEKYEEAIFWYKLATEVPAPQASPFYSPASYTWLPYLQMCICYSRLGDQEKALYYNELAATYVPNNAAIEYNRTYFRKVFRQEYEG</sequence>
<dbReference type="Pfam" id="PF13181">
    <property type="entry name" value="TPR_8"/>
    <property type="match status" value="1"/>
</dbReference>
<dbReference type="SUPFAM" id="SSF53448">
    <property type="entry name" value="Nucleotide-diphospho-sugar transferases"/>
    <property type="match status" value="1"/>
</dbReference>
<dbReference type="CDD" id="cd02511">
    <property type="entry name" value="Beta4Glucosyltransferase"/>
    <property type="match status" value="1"/>
</dbReference>
<comment type="caution">
    <text evidence="2">The sequence shown here is derived from an EMBL/GenBank/DDBJ whole genome shotgun (WGS) entry which is preliminary data.</text>
</comment>
<dbReference type="InterPro" id="IPR029044">
    <property type="entry name" value="Nucleotide-diphossugar_trans"/>
</dbReference>
<accession>A0AAX2CE55</accession>
<dbReference type="SUPFAM" id="SSF48452">
    <property type="entry name" value="TPR-like"/>
    <property type="match status" value="1"/>
</dbReference>
<dbReference type="InterPro" id="IPR019734">
    <property type="entry name" value="TPR_rpt"/>
</dbReference>
<dbReference type="GO" id="GO:0016740">
    <property type="term" value="F:transferase activity"/>
    <property type="evidence" value="ECO:0007669"/>
    <property type="project" value="UniProtKB-KW"/>
</dbReference>
<dbReference type="EMBL" id="FMIK01000018">
    <property type="protein sequence ID" value="SCL86890.1"/>
    <property type="molecule type" value="Genomic_DNA"/>
</dbReference>
<dbReference type="PANTHER" id="PTHR43630">
    <property type="entry name" value="POLY-BETA-1,6-N-ACETYL-D-GLUCOSAMINE SYNTHASE"/>
    <property type="match status" value="1"/>
</dbReference>
<evidence type="ECO:0000313" key="2">
    <source>
        <dbReference type="EMBL" id="SCL86890.1"/>
    </source>
</evidence>
<dbReference type="PANTHER" id="PTHR43630:SF2">
    <property type="entry name" value="GLYCOSYLTRANSFERASE"/>
    <property type="match status" value="1"/>
</dbReference>
<dbReference type="AlphaFoldDB" id="A0AAX2CE55"/>
<protein>
    <submittedName>
        <fullName evidence="2">Glycosyl transferase family 2</fullName>
    </submittedName>
</protein>
<evidence type="ECO:0000313" key="3">
    <source>
        <dbReference type="Proteomes" id="UP000242164"/>
    </source>
</evidence>
<dbReference type="Proteomes" id="UP000242164">
    <property type="component" value="Unassembled WGS sequence"/>
</dbReference>
<gene>
    <name evidence="2" type="ORF">BCB44BAC_01044</name>
</gene>
<reference evidence="2 3" key="1">
    <citation type="submission" date="2016-08" db="EMBL/GenBank/DDBJ databases">
        <authorList>
            <person name="Loux V."/>
            <person name="Rue O."/>
        </authorList>
    </citation>
    <scope>NUCLEOTIDE SEQUENCE [LARGE SCALE GENOMIC DNA]</scope>
    <source>
        <strain evidence="2 3">AFSSA_08CEB44bac</strain>
    </source>
</reference>
<dbReference type="InterPro" id="IPR001173">
    <property type="entry name" value="Glyco_trans_2-like"/>
</dbReference>
<keyword evidence="2" id="KW-0808">Transferase</keyword>
<dbReference type="Pfam" id="PF00535">
    <property type="entry name" value="Glycos_transf_2"/>
    <property type="match status" value="1"/>
</dbReference>
<name>A0AAX2CE55_9BACI</name>
<evidence type="ECO:0000259" key="1">
    <source>
        <dbReference type="Pfam" id="PF00535"/>
    </source>
</evidence>
<dbReference type="Gene3D" id="1.25.40.10">
    <property type="entry name" value="Tetratricopeptide repeat domain"/>
    <property type="match status" value="2"/>
</dbReference>